<name>D6ZCZ2_SEGRD</name>
<organism evidence="3 4">
    <name type="scientific">Segniliparus rotundus (strain ATCC BAA-972 / CDC 1076 / CIP 108378 / DSM 44985 / JCM 13578)</name>
    <dbReference type="NCBI Taxonomy" id="640132"/>
    <lineage>
        <taxon>Bacteria</taxon>
        <taxon>Bacillati</taxon>
        <taxon>Actinomycetota</taxon>
        <taxon>Actinomycetes</taxon>
        <taxon>Mycobacteriales</taxon>
        <taxon>Segniliparaceae</taxon>
        <taxon>Segniliparus</taxon>
    </lineage>
</organism>
<keyword evidence="3" id="KW-0378">Hydrolase</keyword>
<evidence type="ECO:0000256" key="1">
    <source>
        <dbReference type="ARBA" id="ARBA00022747"/>
    </source>
</evidence>
<dbReference type="GO" id="GO:0003677">
    <property type="term" value="F:DNA binding"/>
    <property type="evidence" value="ECO:0007669"/>
    <property type="project" value="UniProtKB-KW"/>
</dbReference>
<evidence type="ECO:0000313" key="3">
    <source>
        <dbReference type="EMBL" id="ADG99179.1"/>
    </source>
</evidence>
<proteinExistence type="predicted"/>
<dbReference type="KEGG" id="srt:Srot_2745"/>
<dbReference type="GO" id="GO:0009307">
    <property type="term" value="P:DNA restriction-modification system"/>
    <property type="evidence" value="ECO:0007669"/>
    <property type="project" value="UniProtKB-KW"/>
</dbReference>
<keyword evidence="1" id="KW-0680">Restriction system</keyword>
<dbReference type="AlphaFoldDB" id="D6ZCZ2"/>
<dbReference type="Gene3D" id="3.90.220.20">
    <property type="entry name" value="DNA methylase specificity domains"/>
    <property type="match status" value="2"/>
</dbReference>
<dbReference type="HOGENOM" id="CLU_021095_10_1_11"/>
<accession>D6ZCZ2</accession>
<dbReference type="eggNOG" id="COG0732">
    <property type="taxonomic scope" value="Bacteria"/>
</dbReference>
<dbReference type="InterPro" id="IPR044946">
    <property type="entry name" value="Restrct_endonuc_typeI_TRD_sf"/>
</dbReference>
<dbReference type="GO" id="GO:0004519">
    <property type="term" value="F:endonuclease activity"/>
    <property type="evidence" value="ECO:0007669"/>
    <property type="project" value="UniProtKB-KW"/>
</dbReference>
<gene>
    <name evidence="3" type="ordered locus">Srot_2745</name>
</gene>
<sequence length="449" mass="49912">MPVTQITRWRKLNVWSPQLTPVTGSWPMIAFADFATEVHPDPHRPAPSEHVKLAGVRWYGRGLFVREERLGSEIKGRCYPLQPGMLVYNRLFAWKSAFAVVTPEFCGVHVSNEFPQFQLDELTVDAGFIQVLCASEPFAAMAAGKSTGTTAVSRNRLRQIDLMSLTIPLPPLNEQRVMLRAYQIKIDRADALSRRATRIRSAAWMAFEEVLGATSSPVAVSRAVSISRFASMSRWDDARVDSGPALRWPVVSLGDYADIRLGCQVPRRGTHGPGVSRPYLRAANVQRGRFDLSDVKNMRVTERIATALTIRHDDLLFVEGNSQEEVGRAAVWNRQGEYIFQNSLIRARTNRSMLDPWFTCAWFNCEAGRRYFQTSATTTTGTLWHIGAGKTANAPVPLPPISIQRKLAKDLWSALDDAADNEQQAHALRTHASAELANSVFGQAAPGPA</sequence>
<evidence type="ECO:0000256" key="2">
    <source>
        <dbReference type="ARBA" id="ARBA00023125"/>
    </source>
</evidence>
<dbReference type="InterPro" id="IPR052021">
    <property type="entry name" value="Type-I_RS_S_subunit"/>
</dbReference>
<reference evidence="3 4" key="1">
    <citation type="journal article" date="2010" name="Stand. Genomic Sci.">
        <title>Complete genome sequence of Segniliparus rotundus type strain (CDC 1076).</title>
        <authorList>
            <person name="Sikorski J."/>
            <person name="Lapidus A."/>
            <person name="Copeland A."/>
            <person name="Misra M."/>
            <person name="Glavina Del Rio T."/>
            <person name="Nolan M."/>
            <person name="Lucas S."/>
            <person name="Chen F."/>
            <person name="Tice H."/>
            <person name="Cheng J.F."/>
            <person name="Jando M."/>
            <person name="Schneider S."/>
            <person name="Bruce D."/>
            <person name="Goodwin L."/>
            <person name="Pitluck S."/>
            <person name="Liolios K."/>
            <person name="Mikhailova N."/>
            <person name="Pati A."/>
            <person name="Ivanova N."/>
            <person name="Mavromatis K."/>
            <person name="Chen A."/>
            <person name="Palaniappan K."/>
            <person name="Chertkov O."/>
            <person name="Land M."/>
            <person name="Hauser L."/>
            <person name="Chang Y.J."/>
            <person name="Jeffries C.D."/>
            <person name="Brettin T."/>
            <person name="Detter J.C."/>
            <person name="Han C."/>
            <person name="Rohde M."/>
            <person name="Goker M."/>
            <person name="Bristow J."/>
            <person name="Eisen J.A."/>
            <person name="Markowitz V."/>
            <person name="Hugenholtz P."/>
            <person name="Kyrpides N.C."/>
            <person name="Klenk H.P."/>
        </authorList>
    </citation>
    <scope>NUCLEOTIDE SEQUENCE [LARGE SCALE GENOMIC DNA]</scope>
    <source>
        <strain evidence="4">ATCC BAA-972 / CDC 1076 / CIP 108378 / DSM 44985 / JCM 13578</strain>
    </source>
</reference>
<evidence type="ECO:0000313" key="4">
    <source>
        <dbReference type="Proteomes" id="UP000002247"/>
    </source>
</evidence>
<keyword evidence="3" id="KW-0540">Nuclease</keyword>
<dbReference type="EMBL" id="CP001958">
    <property type="protein sequence ID" value="ADG99179.1"/>
    <property type="molecule type" value="Genomic_DNA"/>
</dbReference>
<keyword evidence="3" id="KW-0255">Endonuclease</keyword>
<dbReference type="REBASE" id="26050">
    <property type="entry name" value="S.SroBORF2744P"/>
</dbReference>
<keyword evidence="2" id="KW-0238">DNA-binding</keyword>
<dbReference type="PANTHER" id="PTHR30408">
    <property type="entry name" value="TYPE-1 RESTRICTION ENZYME ECOKI SPECIFICITY PROTEIN"/>
    <property type="match status" value="1"/>
</dbReference>
<dbReference type="PANTHER" id="PTHR30408:SF13">
    <property type="entry name" value="TYPE I RESTRICTION ENZYME HINDI SPECIFICITY SUBUNIT"/>
    <property type="match status" value="1"/>
</dbReference>
<dbReference type="STRING" id="640132.Srot_2745"/>
<keyword evidence="4" id="KW-1185">Reference proteome</keyword>
<protein>
    <submittedName>
        <fullName evidence="3">Restriction endonuclease S subunits-like protein</fullName>
    </submittedName>
</protein>
<dbReference type="SUPFAM" id="SSF116734">
    <property type="entry name" value="DNA methylase specificity domain"/>
    <property type="match status" value="2"/>
</dbReference>
<dbReference type="Proteomes" id="UP000002247">
    <property type="component" value="Chromosome"/>
</dbReference>